<reference evidence="1 2" key="1">
    <citation type="submission" date="2018-08" db="EMBL/GenBank/DDBJ databases">
        <title>A genome reference for cultivated species of the human gut microbiota.</title>
        <authorList>
            <person name="Zou Y."/>
            <person name="Xue W."/>
            <person name="Luo G."/>
        </authorList>
    </citation>
    <scope>NUCLEOTIDE SEQUENCE [LARGE SCALE GENOMIC DNA]</scope>
    <source>
        <strain evidence="1 2">TF05-11AC</strain>
    </source>
</reference>
<dbReference type="AlphaFoldDB" id="A0A3E4TSD5"/>
<protein>
    <submittedName>
        <fullName evidence="1">Uncharacterized protein</fullName>
    </submittedName>
</protein>
<organism evidence="1 2">
    <name type="scientific">Hungatella hathewayi</name>
    <dbReference type="NCBI Taxonomy" id="154046"/>
    <lineage>
        <taxon>Bacteria</taxon>
        <taxon>Bacillati</taxon>
        <taxon>Bacillota</taxon>
        <taxon>Clostridia</taxon>
        <taxon>Lachnospirales</taxon>
        <taxon>Lachnospiraceae</taxon>
        <taxon>Hungatella</taxon>
    </lineage>
</organism>
<accession>A0A3E4TSD5</accession>
<dbReference type="Proteomes" id="UP000261257">
    <property type="component" value="Unassembled WGS sequence"/>
</dbReference>
<sequence length="170" mass="19659">MIILWITSIDMWKTLQAVHRWMMIFLFSSYRLILLKQSQAIGYKLTSYPIKTLLNHPAQQGTSYFSPNCMTLQSAGKLLHSFRAILGILREVRFTTFPVLLKKPVHRILLGFEPVQNDFLGGLPCQLIEFIQLLTNHSHSGYLSQNREQGLHPLLTLIEKSPYAHRLRIT</sequence>
<proteinExistence type="predicted"/>
<dbReference type="EMBL" id="QSSQ01000051">
    <property type="protein sequence ID" value="RGL94441.1"/>
    <property type="molecule type" value="Genomic_DNA"/>
</dbReference>
<name>A0A3E4TSD5_9FIRM</name>
<comment type="caution">
    <text evidence="1">The sequence shown here is derived from an EMBL/GenBank/DDBJ whole genome shotgun (WGS) entry which is preliminary data.</text>
</comment>
<evidence type="ECO:0000313" key="1">
    <source>
        <dbReference type="EMBL" id="RGL94441.1"/>
    </source>
</evidence>
<evidence type="ECO:0000313" key="2">
    <source>
        <dbReference type="Proteomes" id="UP000261257"/>
    </source>
</evidence>
<gene>
    <name evidence="1" type="ORF">DXC39_29290</name>
</gene>